<dbReference type="EMBL" id="SMSJ01000175">
    <property type="protein sequence ID" value="TDH57965.1"/>
    <property type="molecule type" value="Genomic_DNA"/>
</dbReference>
<proteinExistence type="predicted"/>
<keyword evidence="1" id="KW-0472">Membrane</keyword>
<reference evidence="2 3" key="1">
    <citation type="journal article" date="2016" name="J. Microbiol.">
        <title>Dankookia rubra gen. nov., sp. nov., an alphaproteobacterium isolated from sediment of a shallow stream.</title>
        <authorList>
            <person name="Kim W.H."/>
            <person name="Kim D.H."/>
            <person name="Kang K."/>
            <person name="Ahn T.Y."/>
        </authorList>
    </citation>
    <scope>NUCLEOTIDE SEQUENCE [LARGE SCALE GENOMIC DNA]</scope>
    <source>
        <strain evidence="2 3">JCM30602</strain>
    </source>
</reference>
<gene>
    <name evidence="2" type="ORF">E2C06_35115</name>
</gene>
<feature type="transmembrane region" description="Helical" evidence="1">
    <location>
        <begin position="47"/>
        <end position="68"/>
    </location>
</feature>
<evidence type="ECO:0000313" key="3">
    <source>
        <dbReference type="Proteomes" id="UP000295096"/>
    </source>
</evidence>
<feature type="transmembrane region" description="Helical" evidence="1">
    <location>
        <begin position="21"/>
        <end position="41"/>
    </location>
</feature>
<dbReference type="AlphaFoldDB" id="A0A4V3A962"/>
<dbReference type="Proteomes" id="UP000295096">
    <property type="component" value="Unassembled WGS sequence"/>
</dbReference>
<dbReference type="RefSeq" id="WP_133293182.1">
    <property type="nucleotide sequence ID" value="NZ_SMSJ01000175.1"/>
</dbReference>
<comment type="caution">
    <text evidence="2">The sequence shown here is derived from an EMBL/GenBank/DDBJ whole genome shotgun (WGS) entry which is preliminary data.</text>
</comment>
<evidence type="ECO:0000313" key="2">
    <source>
        <dbReference type="EMBL" id="TDH57965.1"/>
    </source>
</evidence>
<keyword evidence="1" id="KW-1133">Transmembrane helix</keyword>
<evidence type="ECO:0000256" key="1">
    <source>
        <dbReference type="SAM" id="Phobius"/>
    </source>
</evidence>
<keyword evidence="3" id="KW-1185">Reference proteome</keyword>
<keyword evidence="1" id="KW-0812">Transmembrane</keyword>
<sequence length="86" mass="9278">MPMRAFRTSRSYAGAYVKANLRLWTGILAALSVALLLLLRGDIFGMSGLWGDLLVLSAMILGVLVIMISHEGYKAPEIADDNPTVA</sequence>
<name>A0A4V3A962_9PROT</name>
<dbReference type="OrthoDB" id="7390937at2"/>
<accession>A0A4V3A962</accession>
<protein>
    <submittedName>
        <fullName evidence="2">Uncharacterized protein</fullName>
    </submittedName>
</protein>
<organism evidence="2 3">
    <name type="scientific">Dankookia rubra</name>
    <dbReference type="NCBI Taxonomy" id="1442381"/>
    <lineage>
        <taxon>Bacteria</taxon>
        <taxon>Pseudomonadati</taxon>
        <taxon>Pseudomonadota</taxon>
        <taxon>Alphaproteobacteria</taxon>
        <taxon>Acetobacterales</taxon>
        <taxon>Roseomonadaceae</taxon>
        <taxon>Dankookia</taxon>
    </lineage>
</organism>